<feature type="compositionally biased region" description="Polar residues" evidence="4">
    <location>
        <begin position="460"/>
        <end position="484"/>
    </location>
</feature>
<dbReference type="PANTHER" id="PTHR13008:SF7">
    <property type="entry name" value="MAP KINASE-ACTIVATING DEATH DOMAIN PROTEIN"/>
    <property type="match status" value="1"/>
</dbReference>
<evidence type="ECO:0000256" key="1">
    <source>
        <dbReference type="ARBA" id="ARBA00004370"/>
    </source>
</evidence>
<accession>A0A7R8XCJ7</accession>
<dbReference type="GO" id="GO:0032483">
    <property type="term" value="P:regulation of Rab protein signal transduction"/>
    <property type="evidence" value="ECO:0007669"/>
    <property type="project" value="TreeGrafter"/>
</dbReference>
<keyword evidence="3" id="KW-0472">Membrane</keyword>
<evidence type="ECO:0000256" key="4">
    <source>
        <dbReference type="SAM" id="MobiDB-lite"/>
    </source>
</evidence>
<feature type="region of interest" description="Disordered" evidence="4">
    <location>
        <begin position="130"/>
        <end position="153"/>
    </location>
</feature>
<dbReference type="Proteomes" id="UP000677054">
    <property type="component" value="Unassembled WGS sequence"/>
</dbReference>
<evidence type="ECO:0000259" key="5">
    <source>
        <dbReference type="Pfam" id="PF23629"/>
    </source>
</evidence>
<feature type="region of interest" description="Disordered" evidence="4">
    <location>
        <begin position="446"/>
        <end position="492"/>
    </location>
</feature>
<evidence type="ECO:0000256" key="2">
    <source>
        <dbReference type="ARBA" id="ARBA00022658"/>
    </source>
</evidence>
<dbReference type="GO" id="GO:0005085">
    <property type="term" value="F:guanyl-nucleotide exchange factor activity"/>
    <property type="evidence" value="ECO:0007669"/>
    <property type="project" value="UniProtKB-KW"/>
</dbReference>
<dbReference type="AlphaFoldDB" id="A0A7R8XCJ7"/>
<dbReference type="EMBL" id="LR900203">
    <property type="protein sequence ID" value="CAD7244689.1"/>
    <property type="molecule type" value="Genomic_DNA"/>
</dbReference>
<dbReference type="InterPro" id="IPR057469">
    <property type="entry name" value="PH_MADD"/>
</dbReference>
<feature type="region of interest" description="Disordered" evidence="4">
    <location>
        <begin position="69"/>
        <end position="97"/>
    </location>
</feature>
<evidence type="ECO:0000259" key="6">
    <source>
        <dbReference type="Pfam" id="PF25328"/>
    </source>
</evidence>
<dbReference type="Pfam" id="PF23629">
    <property type="entry name" value="Death_MADD"/>
    <property type="match status" value="1"/>
</dbReference>
<dbReference type="GO" id="GO:0016020">
    <property type="term" value="C:membrane"/>
    <property type="evidence" value="ECO:0007669"/>
    <property type="project" value="UniProtKB-SubCell"/>
</dbReference>
<keyword evidence="8" id="KW-1185">Reference proteome</keyword>
<feature type="compositionally biased region" description="Polar residues" evidence="4">
    <location>
        <begin position="364"/>
        <end position="373"/>
    </location>
</feature>
<feature type="domain" description="MAP kinase-activating death" evidence="5">
    <location>
        <begin position="577"/>
        <end position="651"/>
    </location>
</feature>
<dbReference type="GO" id="GO:0042981">
    <property type="term" value="P:regulation of apoptotic process"/>
    <property type="evidence" value="ECO:0007669"/>
    <property type="project" value="TreeGrafter"/>
</dbReference>
<dbReference type="EMBL" id="CAJPEV010000686">
    <property type="protein sequence ID" value="CAG0887639.1"/>
    <property type="molecule type" value="Genomic_DNA"/>
</dbReference>
<keyword evidence="2" id="KW-0344">Guanine-nucleotide releasing factor</keyword>
<dbReference type="PANTHER" id="PTHR13008">
    <property type="entry name" value="MAP-KINASE ACTIVATING DEATH DOMAIN PROTEIN MADD /DENN/AEX-3 C.ELEGANS"/>
    <property type="match status" value="1"/>
</dbReference>
<evidence type="ECO:0008006" key="9">
    <source>
        <dbReference type="Google" id="ProtNLM"/>
    </source>
</evidence>
<evidence type="ECO:0000313" key="8">
    <source>
        <dbReference type="Proteomes" id="UP000677054"/>
    </source>
</evidence>
<organism evidence="7">
    <name type="scientific">Darwinula stevensoni</name>
    <dbReference type="NCBI Taxonomy" id="69355"/>
    <lineage>
        <taxon>Eukaryota</taxon>
        <taxon>Metazoa</taxon>
        <taxon>Ecdysozoa</taxon>
        <taxon>Arthropoda</taxon>
        <taxon>Crustacea</taxon>
        <taxon>Oligostraca</taxon>
        <taxon>Ostracoda</taxon>
        <taxon>Podocopa</taxon>
        <taxon>Podocopida</taxon>
        <taxon>Darwinulocopina</taxon>
        <taxon>Darwinuloidea</taxon>
        <taxon>Darwinulidae</taxon>
        <taxon>Darwinula</taxon>
    </lineage>
</organism>
<protein>
    <recommendedName>
        <fullName evidence="9">MAP kinase-activating death domain protein</fullName>
    </recommendedName>
</protein>
<feature type="region of interest" description="Disordered" evidence="4">
    <location>
        <begin position="874"/>
        <end position="896"/>
    </location>
</feature>
<dbReference type="InterPro" id="IPR056574">
    <property type="entry name" value="Death_MADD"/>
</dbReference>
<feature type="region of interest" description="Disordered" evidence="4">
    <location>
        <begin position="355"/>
        <end position="423"/>
    </location>
</feature>
<comment type="subcellular location">
    <subcellularLocation>
        <location evidence="1">Membrane</location>
    </subcellularLocation>
</comment>
<reference evidence="7" key="1">
    <citation type="submission" date="2020-11" db="EMBL/GenBank/DDBJ databases">
        <authorList>
            <person name="Tran Van P."/>
        </authorList>
    </citation>
    <scope>NUCLEOTIDE SEQUENCE</scope>
</reference>
<dbReference type="GO" id="GO:0005829">
    <property type="term" value="C:cytosol"/>
    <property type="evidence" value="ECO:0007669"/>
    <property type="project" value="TreeGrafter"/>
</dbReference>
<feature type="compositionally biased region" description="Basic and acidic residues" evidence="4">
    <location>
        <begin position="70"/>
        <end position="86"/>
    </location>
</feature>
<feature type="region of interest" description="Disordered" evidence="4">
    <location>
        <begin position="1"/>
        <end position="33"/>
    </location>
</feature>
<dbReference type="InterPro" id="IPR039980">
    <property type="entry name" value="MADD"/>
</dbReference>
<evidence type="ECO:0000256" key="3">
    <source>
        <dbReference type="ARBA" id="ARBA00023136"/>
    </source>
</evidence>
<proteinExistence type="predicted"/>
<gene>
    <name evidence="7" type="ORF">DSTB1V02_LOCUS4576</name>
</gene>
<feature type="compositionally biased region" description="Basic and acidic residues" evidence="4">
    <location>
        <begin position="1"/>
        <end position="11"/>
    </location>
</feature>
<feature type="domain" description="MAP kinase-activating death" evidence="6">
    <location>
        <begin position="778"/>
        <end position="867"/>
    </location>
</feature>
<dbReference type="Pfam" id="PF25328">
    <property type="entry name" value="PH_MADD"/>
    <property type="match status" value="1"/>
</dbReference>
<sequence>MQAKKAAEEAKQVAQEASKQMIESGQKAAVASKSTLDDLTHVGRYTIGDLTKQAKEVAAKKGLLKGLGDSWERDREEMSPTPREVEGNGENEGEFQFSNSGKHFISSVTSEMENLTAQASSMFTDFFGGKASPNRSASPAPSTISKGKDRQVPFGPFPTGLSRRHLGYPQDGSVFDRCIRPIILLGGRRGMAERSPLIRHAPPIQKQQQFEHVGVSDRNSRAAGAENQTFLKEVVSGVLEGEGVGWLKLNRVKKLMEEEHLRTLVITRLNQTLDRKIGPDDHIDDVCVKRGVWKGMLKLLQAVTVGLEATYANYGLGGMASAFGLLHIAHTHYWTKDPTDSNTFHAFSQSSSLLGSRDNLDSPGESSVASTIPSGYEDGSSRKSSAVGTVGDALQSPQSPNVQIIPEINETPEREEARRGSSTMDALRDLFTQKRQLLQAKFQASFDMGGDGSEPASEAGSFTMNPSLTRSRGQSQSARSTVSDSELDSGPGMNMLLQFPRGSTASKRGSIWSSKSSLSGGFRYHGGSLTPATPSPETGRCYLFEGLMRERSRLWDEMPFWEDAFLDAVSQERDLAGMDQGPVEMMERYKTLSDSERKRLEHEEDRLLATMLYNMVAVMVMVQINQEAIRRKIRRLLGKSHIGLVYSQEVHSLLDQIHNLHGNDIDLKPLPSRQLHRQTFTVHAGTDTTGDLQFLEVRDDGLIVRSVNGAIIERWWFERIVNMTYSPKTKVLCLWKRSGGETHLYKFHTRKCKALYYCMKEAMERAAVRGGPNLLGGAELGGEFPIQDLQTGEGGLLQVCMEGVGLLFATSKFFVRLDHIRKCFTQKGGIFVLEEYNPKTRQVIQRQYKSPMADQICYSVLCVFSYMAAGQKKGISGSGTSTPRGFANARKPLASN</sequence>
<feature type="compositionally biased region" description="Low complexity" evidence="4">
    <location>
        <begin position="131"/>
        <end position="142"/>
    </location>
</feature>
<evidence type="ECO:0000313" key="7">
    <source>
        <dbReference type="EMBL" id="CAD7244689.1"/>
    </source>
</evidence>
<dbReference type="OrthoDB" id="6282239at2759"/>
<name>A0A7R8XCJ7_9CRUS</name>